<feature type="transmembrane region" description="Helical" evidence="1">
    <location>
        <begin position="155"/>
        <end position="176"/>
    </location>
</feature>
<sequence length="177" mass="19223">MAQITIPAHEHGIVRVFSLSMSDDQAKSLRNSRQAQKDALGMQQLDPRGIDVFQISDLAEIGLHGYLREGVDADEAGLTRDRAKLRALEGWVMLVYSSAFEGREVTFTPTPELTLIGTYGQAKRDWSQIEIDSDAAKPYSGTPTLTPPQPVRGGAGGAMVIIGLLVLVALVCLWMLS</sequence>
<comment type="caution">
    <text evidence="2">The sequence shown here is derived from an EMBL/GenBank/DDBJ whole genome shotgun (WGS) entry which is preliminary data.</text>
</comment>
<name>A0ABW2B092_9RHOB</name>
<gene>
    <name evidence="2" type="ORF">ACFQFQ_04745</name>
</gene>
<accession>A0ABW2B092</accession>
<keyword evidence="1" id="KW-0472">Membrane</keyword>
<keyword evidence="1" id="KW-0812">Transmembrane</keyword>
<keyword evidence="1" id="KW-1133">Transmembrane helix</keyword>
<dbReference type="Proteomes" id="UP001596353">
    <property type="component" value="Unassembled WGS sequence"/>
</dbReference>
<evidence type="ECO:0000313" key="3">
    <source>
        <dbReference type="Proteomes" id="UP001596353"/>
    </source>
</evidence>
<protein>
    <submittedName>
        <fullName evidence="2">Uncharacterized protein</fullName>
    </submittedName>
</protein>
<dbReference type="EMBL" id="JBHSWG010000001">
    <property type="protein sequence ID" value="MFC6758977.1"/>
    <property type="molecule type" value="Genomic_DNA"/>
</dbReference>
<evidence type="ECO:0000313" key="2">
    <source>
        <dbReference type="EMBL" id="MFC6758977.1"/>
    </source>
</evidence>
<evidence type="ECO:0000256" key="1">
    <source>
        <dbReference type="SAM" id="Phobius"/>
    </source>
</evidence>
<reference evidence="3" key="1">
    <citation type="journal article" date="2019" name="Int. J. Syst. Evol. Microbiol.">
        <title>The Global Catalogue of Microorganisms (GCM) 10K type strain sequencing project: providing services to taxonomists for standard genome sequencing and annotation.</title>
        <authorList>
            <consortium name="The Broad Institute Genomics Platform"/>
            <consortium name="The Broad Institute Genome Sequencing Center for Infectious Disease"/>
            <person name="Wu L."/>
            <person name="Ma J."/>
        </authorList>
    </citation>
    <scope>NUCLEOTIDE SEQUENCE [LARGE SCALE GENOMIC DNA]</scope>
    <source>
        <strain evidence="3">CCUG 66188</strain>
    </source>
</reference>
<keyword evidence="3" id="KW-1185">Reference proteome</keyword>
<organism evidence="2 3">
    <name type="scientific">Sulfitobacter porphyrae</name>
    <dbReference type="NCBI Taxonomy" id="1246864"/>
    <lineage>
        <taxon>Bacteria</taxon>
        <taxon>Pseudomonadati</taxon>
        <taxon>Pseudomonadota</taxon>
        <taxon>Alphaproteobacteria</taxon>
        <taxon>Rhodobacterales</taxon>
        <taxon>Roseobacteraceae</taxon>
        <taxon>Sulfitobacter</taxon>
    </lineage>
</organism>
<proteinExistence type="predicted"/>